<reference evidence="1" key="1">
    <citation type="journal article" date="2020" name="Stud. Mycol.">
        <title>101 Dothideomycetes genomes: a test case for predicting lifestyles and emergence of pathogens.</title>
        <authorList>
            <person name="Haridas S."/>
            <person name="Albert R."/>
            <person name="Binder M."/>
            <person name="Bloem J."/>
            <person name="Labutti K."/>
            <person name="Salamov A."/>
            <person name="Andreopoulos B."/>
            <person name="Baker S."/>
            <person name="Barry K."/>
            <person name="Bills G."/>
            <person name="Bluhm B."/>
            <person name="Cannon C."/>
            <person name="Castanera R."/>
            <person name="Culley D."/>
            <person name="Daum C."/>
            <person name="Ezra D."/>
            <person name="Gonzalez J."/>
            <person name="Henrissat B."/>
            <person name="Kuo A."/>
            <person name="Liang C."/>
            <person name="Lipzen A."/>
            <person name="Lutzoni F."/>
            <person name="Magnuson J."/>
            <person name="Mondo S."/>
            <person name="Nolan M."/>
            <person name="Ohm R."/>
            <person name="Pangilinan J."/>
            <person name="Park H.-J."/>
            <person name="Ramirez L."/>
            <person name="Alfaro M."/>
            <person name="Sun H."/>
            <person name="Tritt A."/>
            <person name="Yoshinaga Y."/>
            <person name="Zwiers L.-H."/>
            <person name="Turgeon B."/>
            <person name="Goodwin S."/>
            <person name="Spatafora J."/>
            <person name="Crous P."/>
            <person name="Grigoriev I."/>
        </authorList>
    </citation>
    <scope>NUCLEOTIDE SEQUENCE</scope>
    <source>
        <strain evidence="1">CBS 122368</strain>
    </source>
</reference>
<keyword evidence="2" id="KW-1185">Reference proteome</keyword>
<dbReference type="GeneID" id="54577576"/>
<dbReference type="Proteomes" id="UP000800094">
    <property type="component" value="Unassembled WGS sequence"/>
</dbReference>
<dbReference type="EMBL" id="ML987206">
    <property type="protein sequence ID" value="KAF2243124.1"/>
    <property type="molecule type" value="Genomic_DNA"/>
</dbReference>
<protein>
    <recommendedName>
        <fullName evidence="3">BTB domain-containing protein</fullName>
    </recommendedName>
</protein>
<evidence type="ECO:0008006" key="3">
    <source>
        <dbReference type="Google" id="ProtNLM"/>
    </source>
</evidence>
<dbReference type="RefSeq" id="XP_033678128.1">
    <property type="nucleotide sequence ID" value="XM_033824246.1"/>
</dbReference>
<evidence type="ECO:0000313" key="1">
    <source>
        <dbReference type="EMBL" id="KAF2243124.1"/>
    </source>
</evidence>
<dbReference type="AlphaFoldDB" id="A0A6A6HY30"/>
<dbReference type="OrthoDB" id="194443at2759"/>
<dbReference type="InterPro" id="IPR011333">
    <property type="entry name" value="SKP1/BTB/POZ_sf"/>
</dbReference>
<gene>
    <name evidence="1" type="ORF">BU26DRAFT_437576</name>
</gene>
<sequence length="245" mass="27359">MPPGLPYTKYIGSFQGAPITFLLGPSQSRFDVHSLLLSTLSPLFRHPNGFPKTPRTPIRLPSVSAQDFLALFTWLYERKPPSFANAEGLKILVRLWIAAGKLGVWKTQNTILRLGMALMQPGDFGVDVETVRWVYENTAPGSKLRGFVIAVFCQRPAGGQVERRFFRPCYEGLGIFRDALAFLKVLGKVVMNYLVTGGTEIDWRRVEFRLPGYLVWGERGEDLPDGFFVTEEEAAEAAGEVAAQM</sequence>
<proteinExistence type="predicted"/>
<organism evidence="1 2">
    <name type="scientific">Trematosphaeria pertusa</name>
    <dbReference type="NCBI Taxonomy" id="390896"/>
    <lineage>
        <taxon>Eukaryota</taxon>
        <taxon>Fungi</taxon>
        <taxon>Dikarya</taxon>
        <taxon>Ascomycota</taxon>
        <taxon>Pezizomycotina</taxon>
        <taxon>Dothideomycetes</taxon>
        <taxon>Pleosporomycetidae</taxon>
        <taxon>Pleosporales</taxon>
        <taxon>Massarineae</taxon>
        <taxon>Trematosphaeriaceae</taxon>
        <taxon>Trematosphaeria</taxon>
    </lineage>
</organism>
<name>A0A6A6HY30_9PLEO</name>
<evidence type="ECO:0000313" key="2">
    <source>
        <dbReference type="Proteomes" id="UP000800094"/>
    </source>
</evidence>
<accession>A0A6A6HY30</accession>
<dbReference type="Gene3D" id="3.30.710.10">
    <property type="entry name" value="Potassium Channel Kv1.1, Chain A"/>
    <property type="match status" value="1"/>
</dbReference>